<reference evidence="2" key="1">
    <citation type="submission" date="2013-10" db="EMBL/GenBank/DDBJ databases">
        <title>Genome sequencing of Onchocerca volvulus.</title>
        <authorList>
            <person name="Cotton J."/>
            <person name="Tsai J."/>
            <person name="Stanley E."/>
            <person name="Tracey A."/>
            <person name="Holroyd N."/>
            <person name="Lustigman S."/>
            <person name="Berriman M."/>
        </authorList>
    </citation>
    <scope>NUCLEOTIDE SEQUENCE</scope>
</reference>
<dbReference type="EnsemblMetazoa" id="OVOC6696.1">
    <property type="protein sequence ID" value="OVOC6696.1"/>
    <property type="gene ID" value="WBGene00243505"/>
</dbReference>
<dbReference type="AlphaFoldDB" id="A0A8R1Y0R0"/>
<proteinExistence type="predicted"/>
<keyword evidence="2" id="KW-1185">Reference proteome</keyword>
<dbReference type="Proteomes" id="UP000024404">
    <property type="component" value="Unassembled WGS sequence"/>
</dbReference>
<reference evidence="1" key="2">
    <citation type="submission" date="2022-06" db="UniProtKB">
        <authorList>
            <consortium name="EnsemblMetazoa"/>
        </authorList>
    </citation>
    <scope>IDENTIFICATION</scope>
</reference>
<organism evidence="1 2">
    <name type="scientific">Onchocerca volvulus</name>
    <dbReference type="NCBI Taxonomy" id="6282"/>
    <lineage>
        <taxon>Eukaryota</taxon>
        <taxon>Metazoa</taxon>
        <taxon>Ecdysozoa</taxon>
        <taxon>Nematoda</taxon>
        <taxon>Chromadorea</taxon>
        <taxon>Rhabditida</taxon>
        <taxon>Spirurina</taxon>
        <taxon>Spiruromorpha</taxon>
        <taxon>Filarioidea</taxon>
        <taxon>Onchocercidae</taxon>
        <taxon>Onchocerca</taxon>
    </lineage>
</organism>
<evidence type="ECO:0000313" key="2">
    <source>
        <dbReference type="Proteomes" id="UP000024404"/>
    </source>
</evidence>
<dbReference type="EMBL" id="CMVM020000180">
    <property type="status" value="NOT_ANNOTATED_CDS"/>
    <property type="molecule type" value="Genomic_DNA"/>
</dbReference>
<accession>A0A8R1Y0R0</accession>
<sequence length="99" mass="11236">MSATSSSLDSNRLIAALRINCCFTISSEGRIILQHINRSHIEWKEWNAIKDEGMGGGGVVGKGTAWRGFFFLPSCHFVFLETFCSLFQLLKWQLLSIFY</sequence>
<evidence type="ECO:0000313" key="1">
    <source>
        <dbReference type="EnsemblMetazoa" id="OVOC6696.1"/>
    </source>
</evidence>
<name>A0A8R1Y0R0_ONCVO</name>
<protein>
    <submittedName>
        <fullName evidence="1">Uncharacterized protein</fullName>
    </submittedName>
</protein>